<protein>
    <submittedName>
        <fullName evidence="1">Uncharacterized protein</fullName>
    </submittedName>
</protein>
<proteinExistence type="predicted"/>
<evidence type="ECO:0000313" key="2">
    <source>
        <dbReference type="Proteomes" id="UP000321638"/>
    </source>
</evidence>
<comment type="caution">
    <text evidence="1">The sequence shown here is derived from an EMBL/GenBank/DDBJ whole genome shotgun (WGS) entry which is preliminary data.</text>
</comment>
<reference evidence="1 2" key="1">
    <citation type="submission" date="2019-06" db="EMBL/GenBank/DDBJ databases">
        <title>New taxonomy in bacterial strain CC-CFT640, isolated from vineyard.</title>
        <authorList>
            <person name="Lin S.-Y."/>
            <person name="Tsai C.-F."/>
            <person name="Young C.-C."/>
        </authorList>
    </citation>
    <scope>NUCLEOTIDE SEQUENCE [LARGE SCALE GENOMIC DNA]</scope>
    <source>
        <strain evidence="1 2">CC-CFT640</strain>
    </source>
</reference>
<dbReference type="AlphaFoldDB" id="A0A5C8PAT8"/>
<dbReference type="EMBL" id="VDUZ01000057">
    <property type="protein sequence ID" value="TXL70544.1"/>
    <property type="molecule type" value="Genomic_DNA"/>
</dbReference>
<dbReference type="Proteomes" id="UP000321638">
    <property type="component" value="Unassembled WGS sequence"/>
</dbReference>
<organism evidence="1 2">
    <name type="scientific">Vineibacter terrae</name>
    <dbReference type="NCBI Taxonomy" id="2586908"/>
    <lineage>
        <taxon>Bacteria</taxon>
        <taxon>Pseudomonadati</taxon>
        <taxon>Pseudomonadota</taxon>
        <taxon>Alphaproteobacteria</taxon>
        <taxon>Hyphomicrobiales</taxon>
        <taxon>Vineibacter</taxon>
    </lineage>
</organism>
<sequence>MLLSAVVNEADHDTVVRFDRCASQGLARLKFKSEPAGLYTVEASIRPEGRSRWQRVFVAPETPLADLGGFALGAMGEALERLGPLSGAGRA</sequence>
<evidence type="ECO:0000313" key="1">
    <source>
        <dbReference type="EMBL" id="TXL70544.1"/>
    </source>
</evidence>
<accession>A0A5C8PAT8</accession>
<gene>
    <name evidence="1" type="ORF">FHP25_33970</name>
</gene>
<name>A0A5C8PAT8_9HYPH</name>
<dbReference type="RefSeq" id="WP_147851457.1">
    <property type="nucleotide sequence ID" value="NZ_VDUZ01000057.1"/>
</dbReference>
<keyword evidence="2" id="KW-1185">Reference proteome</keyword>